<evidence type="ECO:0000256" key="1">
    <source>
        <dbReference type="SAM" id="Phobius"/>
    </source>
</evidence>
<feature type="transmembrane region" description="Helical" evidence="1">
    <location>
        <begin position="253"/>
        <end position="274"/>
    </location>
</feature>
<feature type="transmembrane region" description="Helical" evidence="1">
    <location>
        <begin position="126"/>
        <end position="151"/>
    </location>
</feature>
<dbReference type="Pfam" id="PF12730">
    <property type="entry name" value="ABC2_membrane_4"/>
    <property type="match status" value="1"/>
</dbReference>
<dbReference type="PANTHER" id="PTHR37305">
    <property type="entry name" value="INTEGRAL MEMBRANE PROTEIN-RELATED"/>
    <property type="match status" value="1"/>
</dbReference>
<gene>
    <name evidence="2" type="ORF">GCM10010439_49660</name>
</gene>
<keyword evidence="1" id="KW-1133">Transmembrane helix</keyword>
<feature type="transmembrane region" description="Helical" evidence="1">
    <location>
        <begin position="171"/>
        <end position="195"/>
    </location>
</feature>
<feature type="transmembrane region" description="Helical" evidence="1">
    <location>
        <begin position="202"/>
        <end position="220"/>
    </location>
</feature>
<keyword evidence="3" id="KW-1185">Reference proteome</keyword>
<evidence type="ECO:0000313" key="3">
    <source>
        <dbReference type="Proteomes" id="UP001501842"/>
    </source>
</evidence>
<dbReference type="PANTHER" id="PTHR37305:SF1">
    <property type="entry name" value="MEMBRANE PROTEIN"/>
    <property type="match status" value="1"/>
</dbReference>
<reference evidence="2 3" key="1">
    <citation type="journal article" date="2019" name="Int. J. Syst. Evol. Microbiol.">
        <title>The Global Catalogue of Microorganisms (GCM) 10K type strain sequencing project: providing services to taxonomists for standard genome sequencing and annotation.</title>
        <authorList>
            <consortium name="The Broad Institute Genomics Platform"/>
            <consortium name="The Broad Institute Genome Sequencing Center for Infectious Disease"/>
            <person name="Wu L."/>
            <person name="Ma J."/>
        </authorList>
    </citation>
    <scope>NUCLEOTIDE SEQUENCE [LARGE SCALE GENOMIC DNA]</scope>
    <source>
        <strain evidence="2 3">JCM 8201</strain>
    </source>
</reference>
<keyword evidence="1" id="KW-0472">Membrane</keyword>
<organism evidence="2 3">
    <name type="scientific">Actinocorallia aurantiaca</name>
    <dbReference type="NCBI Taxonomy" id="46204"/>
    <lineage>
        <taxon>Bacteria</taxon>
        <taxon>Bacillati</taxon>
        <taxon>Actinomycetota</taxon>
        <taxon>Actinomycetes</taxon>
        <taxon>Streptosporangiales</taxon>
        <taxon>Thermomonosporaceae</taxon>
        <taxon>Actinocorallia</taxon>
    </lineage>
</organism>
<name>A0ABN3UG97_9ACTN</name>
<proteinExistence type="predicted"/>
<dbReference type="Proteomes" id="UP001501842">
    <property type="component" value="Unassembled WGS sequence"/>
</dbReference>
<accession>A0ABN3UG97</accession>
<dbReference type="EMBL" id="BAAATZ010000021">
    <property type="protein sequence ID" value="GAA2732282.1"/>
    <property type="molecule type" value="Genomic_DNA"/>
</dbReference>
<sequence>MTMRNPHPPLTVAPAKSLPRRRPAFGHMVASEWLKLRSVRSTYWTVVATLVVSVGLSGLLALALVSSWDRLPARDRAMFDPTSYAMTGTNIGLLVLSVLGVLTMTSEYSTGTIRASLAAVPDRTRFLAAKALVLCAVAFVVGQVSAFASFLLSQLFFTARDLDVPLSEPGVLRAVSGCGLYLTLVTLLAFGIGVLLRHTAAAITSIVGLMFVIPIIAAFLPGEWGLTLRRLIPSQAGSAVTVVDPNETYLAPLPGLLVFCCYLAAVLVPAYLLFLRRDA</sequence>
<feature type="transmembrane region" description="Helical" evidence="1">
    <location>
        <begin position="43"/>
        <end position="64"/>
    </location>
</feature>
<protein>
    <submittedName>
        <fullName evidence="2">ABC transporter permease subunit</fullName>
    </submittedName>
</protein>
<feature type="transmembrane region" description="Helical" evidence="1">
    <location>
        <begin position="84"/>
        <end position="105"/>
    </location>
</feature>
<evidence type="ECO:0000313" key="2">
    <source>
        <dbReference type="EMBL" id="GAA2732282.1"/>
    </source>
</evidence>
<comment type="caution">
    <text evidence="2">The sequence shown here is derived from an EMBL/GenBank/DDBJ whole genome shotgun (WGS) entry which is preliminary data.</text>
</comment>
<keyword evidence="1" id="KW-0812">Transmembrane</keyword>